<evidence type="ECO:0000313" key="8">
    <source>
        <dbReference type="EMBL" id="OCT73100.1"/>
    </source>
</evidence>
<keyword evidence="5" id="KW-1133">Transmembrane helix</keyword>
<dbReference type="InterPro" id="IPR013783">
    <property type="entry name" value="Ig-like_fold"/>
</dbReference>
<dbReference type="PANTHER" id="PTHR11738:SF188">
    <property type="entry name" value="IMMUNOGLOBULIN SUPERFAMILY MEMBER 1 ISOFORM X1"/>
    <property type="match status" value="1"/>
</dbReference>
<evidence type="ECO:0000256" key="5">
    <source>
        <dbReference type="SAM" id="Phobius"/>
    </source>
</evidence>
<feature type="domain" description="Ig-like" evidence="7">
    <location>
        <begin position="26"/>
        <end position="92"/>
    </location>
</feature>
<keyword evidence="6" id="KW-0732">Signal</keyword>
<dbReference type="PROSITE" id="PS50835">
    <property type="entry name" value="IG_LIKE"/>
    <property type="match status" value="1"/>
</dbReference>
<evidence type="ECO:0000313" key="9">
    <source>
        <dbReference type="Proteomes" id="UP000694892"/>
    </source>
</evidence>
<dbReference type="InterPro" id="IPR003598">
    <property type="entry name" value="Ig_sub2"/>
</dbReference>
<feature type="chain" id="PRO_5037997916" description="Ig-like domain-containing protein" evidence="6">
    <location>
        <begin position="19"/>
        <end position="353"/>
    </location>
</feature>
<evidence type="ECO:0000256" key="3">
    <source>
        <dbReference type="ARBA" id="ARBA00023180"/>
    </source>
</evidence>
<dbReference type="SMART" id="SM00408">
    <property type="entry name" value="IGc2"/>
    <property type="match status" value="3"/>
</dbReference>
<dbReference type="Proteomes" id="UP000694892">
    <property type="component" value="Chromosome 7L"/>
</dbReference>
<dbReference type="InterPro" id="IPR036179">
    <property type="entry name" value="Ig-like_dom_sf"/>
</dbReference>
<dbReference type="InterPro" id="IPR003599">
    <property type="entry name" value="Ig_sub"/>
</dbReference>
<dbReference type="InterPro" id="IPR050412">
    <property type="entry name" value="Ig-like_Receptors_ImmuneReg"/>
</dbReference>
<accession>A0A974HCQ0</accession>
<evidence type="ECO:0000256" key="4">
    <source>
        <dbReference type="ARBA" id="ARBA00023319"/>
    </source>
</evidence>
<gene>
    <name evidence="8" type="ORF">XELAEV_18036079mg</name>
</gene>
<keyword evidence="3" id="KW-0325">Glycoprotein</keyword>
<dbReference type="GO" id="GO:0002764">
    <property type="term" value="P:immune response-regulating signaling pathway"/>
    <property type="evidence" value="ECO:0007669"/>
    <property type="project" value="TreeGrafter"/>
</dbReference>
<evidence type="ECO:0000259" key="7">
    <source>
        <dbReference type="PROSITE" id="PS50835"/>
    </source>
</evidence>
<dbReference type="InterPro" id="IPR007110">
    <property type="entry name" value="Ig-like_dom"/>
</dbReference>
<keyword evidence="5" id="KW-0472">Membrane</keyword>
<dbReference type="Pfam" id="PF13927">
    <property type="entry name" value="Ig_3"/>
    <property type="match status" value="1"/>
</dbReference>
<proteinExistence type="predicted"/>
<dbReference type="Gene3D" id="2.60.40.10">
    <property type="entry name" value="Immunoglobulins"/>
    <property type="match status" value="3"/>
</dbReference>
<dbReference type="OMA" id="TIQCQTA"/>
<organism evidence="8 9">
    <name type="scientific">Xenopus laevis</name>
    <name type="common">African clawed frog</name>
    <dbReference type="NCBI Taxonomy" id="8355"/>
    <lineage>
        <taxon>Eukaryota</taxon>
        <taxon>Metazoa</taxon>
        <taxon>Chordata</taxon>
        <taxon>Craniata</taxon>
        <taxon>Vertebrata</taxon>
        <taxon>Euteleostomi</taxon>
        <taxon>Amphibia</taxon>
        <taxon>Batrachia</taxon>
        <taxon>Anura</taxon>
        <taxon>Pipoidea</taxon>
        <taxon>Pipidae</taxon>
        <taxon>Xenopodinae</taxon>
        <taxon>Xenopus</taxon>
        <taxon>Xenopus</taxon>
    </lineage>
</organism>
<keyword evidence="1" id="KW-0677">Repeat</keyword>
<feature type="signal peptide" evidence="6">
    <location>
        <begin position="1"/>
        <end position="18"/>
    </location>
</feature>
<sequence length="353" mass="39103">MLFSVILLYTAYTLQILAVGANRADPPLISVIPSPLLLIGNNVTIRCQGAEQEDKFILYKNGAPLREGTPAGETAEFYICNAQRKDAGNYFCMRKVDRRFTNHITIIVKGEDDIVQILALPSTSVSAGGNLTIQCQTAKQGDTFVLYKDVDVVTEQEPAGEIAQFHIYPVQPKDKGMYYCLRKSSQSKVQISSRIEVIIEGEDDIVQISALPSTNVSAGGNLTIQCQTAKQGDTFVLYKDDDVVSEQEPAGEIAQFNMYPVQPKDTGMYFCLRKSSQSDIKVSNEVEITIEGAGDEVSRPNADYTITNSVQLGLAGLLLLITIFLVIENCRTKKNQLQQQRDYHNYNLYSVQC</sequence>
<evidence type="ECO:0000256" key="2">
    <source>
        <dbReference type="ARBA" id="ARBA00023157"/>
    </source>
</evidence>
<keyword evidence="5" id="KW-0812">Transmembrane</keyword>
<dbReference type="FunFam" id="2.60.40.10:FF:000033">
    <property type="entry name" value="Killer cell immunoglobulin-like receptor"/>
    <property type="match status" value="3"/>
</dbReference>
<dbReference type="PANTHER" id="PTHR11738">
    <property type="entry name" value="MHC CLASS I NK CELL RECEPTOR"/>
    <property type="match status" value="1"/>
</dbReference>
<name>A0A974HCQ0_XENLA</name>
<dbReference type="CDD" id="cd16843">
    <property type="entry name" value="IgC2_D1_D2_LILR_KIR_like"/>
    <property type="match status" value="1"/>
</dbReference>
<evidence type="ECO:0000256" key="6">
    <source>
        <dbReference type="SAM" id="SignalP"/>
    </source>
</evidence>
<protein>
    <recommendedName>
        <fullName evidence="7">Ig-like domain-containing protein</fullName>
    </recommendedName>
</protein>
<dbReference type="SUPFAM" id="SSF48726">
    <property type="entry name" value="Immunoglobulin"/>
    <property type="match status" value="3"/>
</dbReference>
<keyword evidence="2" id="KW-1015">Disulfide bond</keyword>
<dbReference type="AlphaFoldDB" id="A0A974HCQ0"/>
<feature type="transmembrane region" description="Helical" evidence="5">
    <location>
        <begin position="309"/>
        <end position="327"/>
    </location>
</feature>
<keyword evidence="4" id="KW-0393">Immunoglobulin domain</keyword>
<evidence type="ECO:0000256" key="1">
    <source>
        <dbReference type="ARBA" id="ARBA00022737"/>
    </source>
</evidence>
<dbReference type="SMART" id="SM00409">
    <property type="entry name" value="IG"/>
    <property type="match status" value="3"/>
</dbReference>
<dbReference type="EMBL" id="CM004478">
    <property type="protein sequence ID" value="OCT73100.1"/>
    <property type="molecule type" value="Genomic_DNA"/>
</dbReference>
<reference evidence="9" key="1">
    <citation type="journal article" date="2016" name="Nature">
        <title>Genome evolution in the allotetraploid frog Xenopus laevis.</title>
        <authorList>
            <person name="Session A.M."/>
            <person name="Uno Y."/>
            <person name="Kwon T."/>
            <person name="Chapman J.A."/>
            <person name="Toyoda A."/>
            <person name="Takahashi S."/>
            <person name="Fukui A."/>
            <person name="Hikosaka A."/>
            <person name="Suzuki A."/>
            <person name="Kondo M."/>
            <person name="van Heeringen S.J."/>
            <person name="Quigley I."/>
            <person name="Heinz S."/>
            <person name="Ogino H."/>
            <person name="Ochi H."/>
            <person name="Hellsten U."/>
            <person name="Lyons J.B."/>
            <person name="Simakov O."/>
            <person name="Putnam N."/>
            <person name="Stites J."/>
            <person name="Kuroki Y."/>
            <person name="Tanaka T."/>
            <person name="Michiue T."/>
            <person name="Watanabe M."/>
            <person name="Bogdanovic O."/>
            <person name="Lister R."/>
            <person name="Georgiou G."/>
            <person name="Paranjpe S.S."/>
            <person name="van Kruijsbergen I."/>
            <person name="Shu S."/>
            <person name="Carlson J."/>
            <person name="Kinoshita T."/>
            <person name="Ohta Y."/>
            <person name="Mawaribuchi S."/>
            <person name="Jenkins J."/>
            <person name="Grimwood J."/>
            <person name="Schmutz J."/>
            <person name="Mitros T."/>
            <person name="Mozaffari S.V."/>
            <person name="Suzuki Y."/>
            <person name="Haramoto Y."/>
            <person name="Yamamoto T.S."/>
            <person name="Takagi C."/>
            <person name="Heald R."/>
            <person name="Miller K."/>
            <person name="Haudenschild C."/>
            <person name="Kitzman J."/>
            <person name="Nakayama T."/>
            <person name="Izutsu Y."/>
            <person name="Robert J."/>
            <person name="Fortriede J."/>
            <person name="Burns K."/>
            <person name="Lotay V."/>
            <person name="Karimi K."/>
            <person name="Yasuoka Y."/>
            <person name="Dichmann D.S."/>
            <person name="Flajnik M.F."/>
            <person name="Houston D.W."/>
            <person name="Shendure J."/>
            <person name="DuPasquier L."/>
            <person name="Vize P.D."/>
            <person name="Zorn A.M."/>
            <person name="Ito M."/>
            <person name="Marcotte E.M."/>
            <person name="Wallingford J.B."/>
            <person name="Ito Y."/>
            <person name="Asashima M."/>
            <person name="Ueno N."/>
            <person name="Matsuda Y."/>
            <person name="Veenstra G.J."/>
            <person name="Fujiyama A."/>
            <person name="Harland R.M."/>
            <person name="Taira M."/>
            <person name="Rokhsar D.S."/>
        </authorList>
    </citation>
    <scope>NUCLEOTIDE SEQUENCE [LARGE SCALE GENOMIC DNA]</scope>
    <source>
        <strain evidence="9">J</strain>
    </source>
</reference>